<comment type="caution">
    <text evidence="1">The sequence shown here is derived from an EMBL/GenBank/DDBJ whole genome shotgun (WGS) entry which is preliminary data.</text>
</comment>
<organism evidence="1 2">
    <name type="scientific">Nonomuraea antimicrobica</name>
    <dbReference type="NCBI Taxonomy" id="561173"/>
    <lineage>
        <taxon>Bacteria</taxon>
        <taxon>Bacillati</taxon>
        <taxon>Actinomycetota</taxon>
        <taxon>Actinomycetes</taxon>
        <taxon>Streptosporangiales</taxon>
        <taxon>Streptosporangiaceae</taxon>
        <taxon>Nonomuraea</taxon>
    </lineage>
</organism>
<dbReference type="Proteomes" id="UP001500902">
    <property type="component" value="Unassembled WGS sequence"/>
</dbReference>
<gene>
    <name evidence="1" type="ORF">GCM10022224_056850</name>
</gene>
<accession>A0ABP7CDX7</accession>
<sequence length="65" mass="7111">MTSEDDWKSVVEATVECYGRVDGLVNNVGIAARAPLESETLEQFERVLKVNRGPGRDLPPDDHGA</sequence>
<keyword evidence="2" id="KW-1185">Reference proteome</keyword>
<protein>
    <recommendedName>
        <fullName evidence="3">3-oxoacyl-[acyl-carrier protein] reductase</fullName>
    </recommendedName>
</protein>
<evidence type="ECO:0008006" key="3">
    <source>
        <dbReference type="Google" id="ProtNLM"/>
    </source>
</evidence>
<dbReference type="SUPFAM" id="SSF51735">
    <property type="entry name" value="NAD(P)-binding Rossmann-fold domains"/>
    <property type="match status" value="1"/>
</dbReference>
<dbReference type="InterPro" id="IPR036291">
    <property type="entry name" value="NAD(P)-bd_dom_sf"/>
</dbReference>
<dbReference type="Pfam" id="PF00106">
    <property type="entry name" value="adh_short"/>
    <property type="match status" value="1"/>
</dbReference>
<reference evidence="2" key="1">
    <citation type="journal article" date="2019" name="Int. J. Syst. Evol. Microbiol.">
        <title>The Global Catalogue of Microorganisms (GCM) 10K type strain sequencing project: providing services to taxonomists for standard genome sequencing and annotation.</title>
        <authorList>
            <consortium name="The Broad Institute Genomics Platform"/>
            <consortium name="The Broad Institute Genome Sequencing Center for Infectious Disease"/>
            <person name="Wu L."/>
            <person name="Ma J."/>
        </authorList>
    </citation>
    <scope>NUCLEOTIDE SEQUENCE [LARGE SCALE GENOMIC DNA]</scope>
    <source>
        <strain evidence="2">JCM 16904</strain>
    </source>
</reference>
<evidence type="ECO:0000313" key="1">
    <source>
        <dbReference type="EMBL" id="GAA3684747.1"/>
    </source>
</evidence>
<dbReference type="EMBL" id="BAAAZP010000101">
    <property type="protein sequence ID" value="GAA3684747.1"/>
    <property type="molecule type" value="Genomic_DNA"/>
</dbReference>
<dbReference type="InterPro" id="IPR002347">
    <property type="entry name" value="SDR_fam"/>
</dbReference>
<dbReference type="Gene3D" id="3.40.50.720">
    <property type="entry name" value="NAD(P)-binding Rossmann-like Domain"/>
    <property type="match status" value="1"/>
</dbReference>
<evidence type="ECO:0000313" key="2">
    <source>
        <dbReference type="Proteomes" id="UP001500902"/>
    </source>
</evidence>
<dbReference type="RefSeq" id="WP_344884658.1">
    <property type="nucleotide sequence ID" value="NZ_BAAAZP010000101.1"/>
</dbReference>
<name>A0ABP7CDX7_9ACTN</name>
<proteinExistence type="predicted"/>